<dbReference type="EMBL" id="BJOD01000040">
    <property type="protein sequence ID" value="GED27365.1"/>
    <property type="molecule type" value="Genomic_DNA"/>
</dbReference>
<dbReference type="InterPro" id="IPR008964">
    <property type="entry name" value="Invasin/intimin_cell_adhesion"/>
</dbReference>
<organism evidence="2 3">
    <name type="scientific">Brevibacillus agri</name>
    <dbReference type="NCBI Taxonomy" id="51101"/>
    <lineage>
        <taxon>Bacteria</taxon>
        <taxon>Bacillati</taxon>
        <taxon>Bacillota</taxon>
        <taxon>Bacilli</taxon>
        <taxon>Bacillales</taxon>
        <taxon>Paenibacillaceae</taxon>
        <taxon>Brevibacillus</taxon>
    </lineage>
</organism>
<dbReference type="Pfam" id="PF02368">
    <property type="entry name" value="Big_2"/>
    <property type="match status" value="1"/>
</dbReference>
<dbReference type="SMART" id="SM00635">
    <property type="entry name" value="BID_2"/>
    <property type="match status" value="1"/>
</dbReference>
<sequence length="232" mass="24978">MATVDEDGTVTPKSPGTAVITVTTADGNKTASAAVIVKKKKAAFQLETSVKKILLRPNGSASFRVFAVDSEGKRKSVTLSPDTAYSSHSPLLHVKRGSVKAGKDAGEATFTVHHLGEERDIQVVITKARLTSLKASAKELVLKPGETMQLELIATWSDETERDVGKQAVWTSRNKSVVEVTDTGELTAIQAGASTIRADYGDRVVLVRVTVRPDEDALEKQTTQFANRLFLT</sequence>
<proteinExistence type="predicted"/>
<name>A0ABQ0STY3_9BACL</name>
<protein>
    <recommendedName>
        <fullName evidence="1">BIG2 domain-containing protein</fullName>
    </recommendedName>
</protein>
<gene>
    <name evidence="2" type="ORF">BAG01nite_34670</name>
</gene>
<keyword evidence="3" id="KW-1185">Reference proteome</keyword>
<dbReference type="Proteomes" id="UP000317180">
    <property type="component" value="Unassembled WGS sequence"/>
</dbReference>
<comment type="caution">
    <text evidence="2">The sequence shown here is derived from an EMBL/GenBank/DDBJ whole genome shotgun (WGS) entry which is preliminary data.</text>
</comment>
<evidence type="ECO:0000259" key="1">
    <source>
        <dbReference type="SMART" id="SM00635"/>
    </source>
</evidence>
<dbReference type="Gene3D" id="2.60.40.1080">
    <property type="match status" value="2"/>
</dbReference>
<dbReference type="InterPro" id="IPR003343">
    <property type="entry name" value="Big_2"/>
</dbReference>
<reference evidence="2 3" key="1">
    <citation type="submission" date="2019-06" db="EMBL/GenBank/DDBJ databases">
        <title>Whole genome shotgun sequence of Brevibacillus agri NBRC 15538.</title>
        <authorList>
            <person name="Hosoyama A."/>
            <person name="Uohara A."/>
            <person name="Ohji S."/>
            <person name="Ichikawa N."/>
        </authorList>
    </citation>
    <scope>NUCLEOTIDE SEQUENCE [LARGE SCALE GENOMIC DNA]</scope>
    <source>
        <strain evidence="2 3">NBRC 15538</strain>
    </source>
</reference>
<evidence type="ECO:0000313" key="3">
    <source>
        <dbReference type="Proteomes" id="UP000317180"/>
    </source>
</evidence>
<dbReference type="RefSeq" id="WP_242507399.1">
    <property type="nucleotide sequence ID" value="NZ_BJOD01000040.1"/>
</dbReference>
<dbReference type="GeneID" id="82812883"/>
<feature type="domain" description="BIG2" evidence="1">
    <location>
        <begin position="129"/>
        <end position="210"/>
    </location>
</feature>
<evidence type="ECO:0000313" key="2">
    <source>
        <dbReference type="EMBL" id="GED27365.1"/>
    </source>
</evidence>
<dbReference type="SUPFAM" id="SSF49373">
    <property type="entry name" value="Invasin/intimin cell-adhesion fragments"/>
    <property type="match status" value="2"/>
</dbReference>
<accession>A0ABQ0STY3</accession>